<dbReference type="AlphaFoldDB" id="A0A117MWB6"/>
<dbReference type="RefSeq" id="WP_059222354.1">
    <property type="nucleotide sequence ID" value="NZ_LMVH01000001.1"/>
</dbReference>
<proteinExistence type="predicted"/>
<comment type="caution">
    <text evidence="1">The sequence shown here is derived from an EMBL/GenBank/DDBJ whole genome shotgun (WGS) entry which is preliminary data.</text>
</comment>
<organism evidence="1 2">
    <name type="scientific">Fusobacterium nucleatum subsp. nucleatum</name>
    <dbReference type="NCBI Taxonomy" id="76856"/>
    <lineage>
        <taxon>Bacteria</taxon>
        <taxon>Fusobacteriati</taxon>
        <taxon>Fusobacteriota</taxon>
        <taxon>Fusobacteriia</taxon>
        <taxon>Fusobacteriales</taxon>
        <taxon>Fusobacteriaceae</taxon>
        <taxon>Fusobacterium</taxon>
    </lineage>
</organism>
<dbReference type="OrthoDB" id="9767864at2"/>
<dbReference type="Proteomes" id="UP000054800">
    <property type="component" value="Unassembled WGS sequence"/>
</dbReference>
<evidence type="ECO:0000313" key="2">
    <source>
        <dbReference type="Proteomes" id="UP000054800"/>
    </source>
</evidence>
<dbReference type="PANTHER" id="PTHR35861:SF2">
    <property type="entry name" value="FELS-2 PROPHAGE PROTEIN"/>
    <property type="match status" value="1"/>
</dbReference>
<dbReference type="PANTHER" id="PTHR35861">
    <property type="match status" value="1"/>
</dbReference>
<accession>A0A117MWB6</accession>
<dbReference type="EMBL" id="LMVH01000001">
    <property type="protein sequence ID" value="KUL98057.1"/>
    <property type="molecule type" value="Genomic_DNA"/>
</dbReference>
<gene>
    <name evidence="1" type="ORF">RO03_00515</name>
</gene>
<protein>
    <submittedName>
        <fullName evidence="1">Phage tail protein</fullName>
    </submittedName>
</protein>
<name>A0A117MWB6_FUSNC</name>
<evidence type="ECO:0000313" key="1">
    <source>
        <dbReference type="EMBL" id="KUL98057.1"/>
    </source>
</evidence>
<dbReference type="InterPro" id="IPR052042">
    <property type="entry name" value="Tail_sheath_structural"/>
</dbReference>
<sequence>MAKFQHGTSYKEMPSGLKIFAETQTPTVIVGTGTINMGDMSCVNKPILIQNSKDAATYFGGANNIKGFTINEALYLAFNVYNVKPIIVINVLNPSEHKTAHTEQDIVVKDFKATLEKIGIINDENLIIKNGETSTLIAKEKYSCSFDNEGKLIITLAKTETSVKKLEVSYNFLDVSKLKETDVIGSIDPQTLEAKGLECLKEIFPKYSMIPSCVVAPDFSTAKIRVALDAKSAVINDKWASMSIPEMPNTTKYGEVIAFKKEKNYIDADQAITWGCPYLEDEVFHFSTVMALHMQSVDAQFDGVPCESPSNKNIKMQGVGYYEGATFKKVNLDEAEANLLNENGISTIIRQPNGTVFWGNRTSVFQPGGETDPKDVWIPVKRMFKYIGNTIMLNNTVEVDKGMTPSQAKSIETNINVWLNSLTNDNKLLGGRVEFKPEENSEQDMIAGKFKWHIYLGAIIPGESLEFRLEYDSKYLKLLFQR</sequence>
<reference evidence="1 2" key="1">
    <citation type="submission" date="2015-10" db="EMBL/GenBank/DDBJ databases">
        <authorList>
            <person name="Gilbert D.G."/>
        </authorList>
    </citation>
    <scope>NUCLEOTIDE SEQUENCE [LARGE SCALE GENOMIC DNA]</scope>
    <source>
        <strain evidence="1 2">ChDC F311</strain>
    </source>
</reference>